<dbReference type="EMBL" id="FWWY01000001">
    <property type="protein sequence ID" value="SMC04333.1"/>
    <property type="molecule type" value="Genomic_DNA"/>
</dbReference>
<evidence type="ECO:0000256" key="1">
    <source>
        <dbReference type="ARBA" id="ARBA00022898"/>
    </source>
</evidence>
<dbReference type="CDD" id="cd00616">
    <property type="entry name" value="AHBA_syn"/>
    <property type="match status" value="1"/>
</dbReference>
<dbReference type="AlphaFoldDB" id="A0A1W1WF44"/>
<dbReference type="STRING" id="28034.BFX07_01420"/>
<dbReference type="InterPro" id="IPR015421">
    <property type="entry name" value="PyrdxlP-dep_Trfase_major"/>
</dbReference>
<dbReference type="Gene3D" id="3.40.640.10">
    <property type="entry name" value="Type I PLP-dependent aspartate aminotransferase-like (Major domain)"/>
    <property type="match status" value="1"/>
</dbReference>
<keyword evidence="7" id="KW-1185">Reference proteome</keyword>
<dbReference type="PANTHER" id="PTHR30244:SF36">
    <property type="entry name" value="3-OXO-GLUCOSE-6-PHOSPHATE:GLUTAMATE AMINOTRANSFERASE"/>
    <property type="match status" value="1"/>
</dbReference>
<organism evidence="6 7">
    <name type="scientific">Sulfobacillus thermosulfidooxidans (strain DSM 9293 / VKM B-1269 / AT-1)</name>
    <dbReference type="NCBI Taxonomy" id="929705"/>
    <lineage>
        <taxon>Bacteria</taxon>
        <taxon>Bacillati</taxon>
        <taxon>Bacillota</taxon>
        <taxon>Clostridia</taxon>
        <taxon>Eubacteriales</taxon>
        <taxon>Clostridiales Family XVII. Incertae Sedis</taxon>
        <taxon>Sulfobacillus</taxon>
    </lineage>
</organism>
<gene>
    <name evidence="6" type="ORF">SAMN00768000_1593</name>
</gene>
<accession>A0A1W1WF44</accession>
<dbReference type="PANTHER" id="PTHR30244">
    <property type="entry name" value="TRANSAMINASE"/>
    <property type="match status" value="1"/>
</dbReference>
<evidence type="ECO:0000256" key="5">
    <source>
        <dbReference type="RuleBase" id="RU004508"/>
    </source>
</evidence>
<dbReference type="PIRSF" id="PIRSF000390">
    <property type="entry name" value="PLP_StrS"/>
    <property type="match status" value="1"/>
</dbReference>
<dbReference type="GO" id="GO:0030170">
    <property type="term" value="F:pyridoxal phosphate binding"/>
    <property type="evidence" value="ECO:0007669"/>
    <property type="project" value="UniProtKB-ARBA"/>
</dbReference>
<dbReference type="GO" id="GO:0008483">
    <property type="term" value="F:transaminase activity"/>
    <property type="evidence" value="ECO:0007669"/>
    <property type="project" value="TreeGrafter"/>
</dbReference>
<dbReference type="InterPro" id="IPR000653">
    <property type="entry name" value="DegT/StrS_aminotransferase"/>
</dbReference>
<protein>
    <submittedName>
        <fullName evidence="6">dTDP-4-amino-4,6-dideoxygalactose transaminase</fullName>
    </submittedName>
</protein>
<dbReference type="Proteomes" id="UP000192660">
    <property type="component" value="Unassembled WGS sequence"/>
</dbReference>
<dbReference type="InterPro" id="IPR015424">
    <property type="entry name" value="PyrdxlP-dep_Trfase"/>
</dbReference>
<dbReference type="RefSeq" id="WP_139793503.1">
    <property type="nucleotide sequence ID" value="NZ_FWWY01000001.1"/>
</dbReference>
<evidence type="ECO:0000256" key="4">
    <source>
        <dbReference type="PIRSR" id="PIRSR000390-2"/>
    </source>
</evidence>
<evidence type="ECO:0000256" key="3">
    <source>
        <dbReference type="PIRSR" id="PIRSR000390-1"/>
    </source>
</evidence>
<dbReference type="Pfam" id="PF01041">
    <property type="entry name" value="DegT_DnrJ_EryC1"/>
    <property type="match status" value="1"/>
</dbReference>
<evidence type="ECO:0000256" key="2">
    <source>
        <dbReference type="ARBA" id="ARBA00037999"/>
    </source>
</evidence>
<name>A0A1W1WF44_SULTA</name>
<sequence>MMEVPSFTLTRQMKEMEKELSAAIQQVMESGQFILGDIVKTFEEQMADYTHSRFAIGVGNGSDALYLALRAADIGAGDEVLTTPFTFFATAGSILRTGAKPVFTDIQVDTFNMDPEQARTRITPRTRAVLPVHLFGLMADVEALRQNFDGIIIEDAAQAIGATMRGKPAGSVGDLAAFSFFPTKNLGALGDGGLVTTQREEWANAVRALRAHGARKKYYHEVVGINSRLDALQAAILSVKLPYLDRWTQKRQHIAKRYSDGLHTLGLEAVHIPVVPEGFTHVFHQYTIRVENRDRLQAFLKSQGIGTTVYYPLALHLQPALRDLGYHLGDFPISEQVQNEVLSLPMFPELTDSEVDYVIEMIGHFYGKRVG</sequence>
<keyword evidence="1 4" id="KW-0663">Pyridoxal phosphate</keyword>
<dbReference type="SUPFAM" id="SSF53383">
    <property type="entry name" value="PLP-dependent transferases"/>
    <property type="match status" value="1"/>
</dbReference>
<dbReference type="GO" id="GO:0000271">
    <property type="term" value="P:polysaccharide biosynthetic process"/>
    <property type="evidence" value="ECO:0007669"/>
    <property type="project" value="TreeGrafter"/>
</dbReference>
<evidence type="ECO:0000313" key="6">
    <source>
        <dbReference type="EMBL" id="SMC04333.1"/>
    </source>
</evidence>
<feature type="modified residue" description="N6-(pyridoxal phosphate)lysine" evidence="4">
    <location>
        <position position="184"/>
    </location>
</feature>
<dbReference type="Gene3D" id="3.90.1150.10">
    <property type="entry name" value="Aspartate Aminotransferase, domain 1"/>
    <property type="match status" value="1"/>
</dbReference>
<dbReference type="FunFam" id="3.40.640.10:FF:000089">
    <property type="entry name" value="Aminotransferase, DegT/DnrJ/EryC1/StrS family"/>
    <property type="match status" value="1"/>
</dbReference>
<proteinExistence type="inferred from homology"/>
<comment type="similarity">
    <text evidence="2 5">Belongs to the DegT/DnrJ/EryC1 family.</text>
</comment>
<dbReference type="InterPro" id="IPR015422">
    <property type="entry name" value="PyrdxlP-dep_Trfase_small"/>
</dbReference>
<evidence type="ECO:0000313" key="7">
    <source>
        <dbReference type="Proteomes" id="UP000192660"/>
    </source>
</evidence>
<feature type="active site" description="Proton acceptor" evidence="3">
    <location>
        <position position="184"/>
    </location>
</feature>
<reference evidence="7" key="1">
    <citation type="submission" date="2017-04" db="EMBL/GenBank/DDBJ databases">
        <authorList>
            <person name="Varghese N."/>
            <person name="Submissions S."/>
        </authorList>
    </citation>
    <scope>NUCLEOTIDE SEQUENCE [LARGE SCALE GENOMIC DNA]</scope>
    <source>
        <strain evidence="7">DSM 9293</strain>
    </source>
</reference>
<dbReference type="OrthoDB" id="9810913at2"/>